<proteinExistence type="predicted"/>
<evidence type="ECO:0000313" key="2">
    <source>
        <dbReference type="EMBL" id="KAG9340051.1"/>
    </source>
</evidence>
<dbReference type="AlphaFoldDB" id="A0A8T2NLY9"/>
<evidence type="ECO:0000313" key="3">
    <source>
        <dbReference type="Proteomes" id="UP000824540"/>
    </source>
</evidence>
<feature type="compositionally biased region" description="Pro residues" evidence="1">
    <location>
        <begin position="7"/>
        <end position="18"/>
    </location>
</feature>
<organism evidence="2 3">
    <name type="scientific">Albula glossodonta</name>
    <name type="common">roundjaw bonefish</name>
    <dbReference type="NCBI Taxonomy" id="121402"/>
    <lineage>
        <taxon>Eukaryota</taxon>
        <taxon>Metazoa</taxon>
        <taxon>Chordata</taxon>
        <taxon>Craniata</taxon>
        <taxon>Vertebrata</taxon>
        <taxon>Euteleostomi</taxon>
        <taxon>Actinopterygii</taxon>
        <taxon>Neopterygii</taxon>
        <taxon>Teleostei</taxon>
        <taxon>Albuliformes</taxon>
        <taxon>Albulidae</taxon>
        <taxon>Albula</taxon>
    </lineage>
</organism>
<keyword evidence="3" id="KW-1185">Reference proteome</keyword>
<dbReference type="EMBL" id="JAFBMS010000046">
    <property type="protein sequence ID" value="KAG9340051.1"/>
    <property type="molecule type" value="Genomic_DNA"/>
</dbReference>
<reference evidence="2" key="1">
    <citation type="thesis" date="2021" institute="BYU ScholarsArchive" country="Provo, UT, USA">
        <title>Applications of and Algorithms for Genome Assembly and Genomic Analyses with an Emphasis on Marine Teleosts.</title>
        <authorList>
            <person name="Pickett B.D."/>
        </authorList>
    </citation>
    <scope>NUCLEOTIDE SEQUENCE</scope>
    <source>
        <strain evidence="2">HI-2016</strain>
    </source>
</reference>
<evidence type="ECO:0000256" key="1">
    <source>
        <dbReference type="SAM" id="MobiDB-lite"/>
    </source>
</evidence>
<protein>
    <submittedName>
        <fullName evidence="2">Uncharacterized protein</fullName>
    </submittedName>
</protein>
<feature type="region of interest" description="Disordered" evidence="1">
    <location>
        <begin position="1"/>
        <end position="21"/>
    </location>
</feature>
<gene>
    <name evidence="2" type="ORF">JZ751_021968</name>
</gene>
<comment type="caution">
    <text evidence="2">The sequence shown here is derived from an EMBL/GenBank/DDBJ whole genome shotgun (WGS) entry which is preliminary data.</text>
</comment>
<accession>A0A8T2NLY9</accession>
<dbReference type="Proteomes" id="UP000824540">
    <property type="component" value="Unassembled WGS sequence"/>
</dbReference>
<sequence>MRGLMNTPPPPPPPPPQHRGPCAGYGLADERLYLSLPPPILSIVWRHLQPLLVSVMVASLDQLICGLGKNLMKHSLTEAETADRKPFCPLLFSLYIHSFDNTFARPHITSTCHGLFLVTWLAGSVPYPPVHAGCSVECRLSLCLCRGFGPGGVTLWARRGREMAKKQLGVGGSNARWTELYISPTGSVIVRARSDQLTLVALTHRCTLTSALH</sequence>
<name>A0A8T2NLY9_9TELE</name>